<dbReference type="Proteomes" id="UP000658225">
    <property type="component" value="Unassembled WGS sequence"/>
</dbReference>
<sequence length="166" mass="18634">MNTIEKRYSTRFELEVADIGILPFYNEDDEKNPSEVVKNFKKLIADADAVLICTPEFNWSISGVLKNALEWLSRVDQPMAGKPTLPMGVSQGALGTVRAQLHLRQVLSSVQAITMPPAGNETFVGAANQKFNNGELTDEMTLKFLDMIIDKFWTLQMTRRINNLSL</sequence>
<dbReference type="InterPro" id="IPR029039">
    <property type="entry name" value="Flavoprotein-like_sf"/>
</dbReference>
<reference evidence="3" key="1">
    <citation type="submission" date="2020-10" db="EMBL/GenBank/DDBJ databases">
        <title>Genomic Encyclopedia of Type Strains, Phase IV (KMG-IV): sequencing the most valuable type-strain genomes for metagenomic binning, comparative biology and taxonomic classification.</title>
        <authorList>
            <person name="Goeker M."/>
        </authorList>
    </citation>
    <scope>NUCLEOTIDE SEQUENCE</scope>
    <source>
        <strain evidence="3">DSM 13886</strain>
    </source>
</reference>
<dbReference type="AlphaFoldDB" id="A0A927MLQ3"/>
<evidence type="ECO:0000313" key="3">
    <source>
        <dbReference type="EMBL" id="MBE1556266.1"/>
    </source>
</evidence>
<protein>
    <submittedName>
        <fullName evidence="3">NAD(P)H-dependent FMN reductase</fullName>
    </submittedName>
</protein>
<proteinExistence type="inferred from homology"/>
<organism evidence="3 4">
    <name type="scientific">Sporosarcina limicola</name>
    <dbReference type="NCBI Taxonomy" id="34101"/>
    <lineage>
        <taxon>Bacteria</taxon>
        <taxon>Bacillati</taxon>
        <taxon>Bacillota</taxon>
        <taxon>Bacilli</taxon>
        <taxon>Bacillales</taxon>
        <taxon>Caryophanaceae</taxon>
        <taxon>Sporosarcina</taxon>
    </lineage>
</organism>
<dbReference type="GO" id="GO:0016491">
    <property type="term" value="F:oxidoreductase activity"/>
    <property type="evidence" value="ECO:0007669"/>
    <property type="project" value="InterPro"/>
</dbReference>
<name>A0A927MLQ3_9BACL</name>
<dbReference type="InterPro" id="IPR005025">
    <property type="entry name" value="FMN_Rdtase-like_dom"/>
</dbReference>
<dbReference type="Pfam" id="PF03358">
    <property type="entry name" value="FMN_red"/>
    <property type="match status" value="1"/>
</dbReference>
<comment type="caution">
    <text evidence="3">The sequence shown here is derived from an EMBL/GenBank/DDBJ whole genome shotgun (WGS) entry which is preliminary data.</text>
</comment>
<evidence type="ECO:0000259" key="2">
    <source>
        <dbReference type="Pfam" id="PF03358"/>
    </source>
</evidence>
<dbReference type="GO" id="GO:0005829">
    <property type="term" value="C:cytosol"/>
    <property type="evidence" value="ECO:0007669"/>
    <property type="project" value="TreeGrafter"/>
</dbReference>
<dbReference type="SUPFAM" id="SSF52218">
    <property type="entry name" value="Flavoproteins"/>
    <property type="match status" value="1"/>
</dbReference>
<dbReference type="PANTHER" id="PTHR30543">
    <property type="entry name" value="CHROMATE REDUCTASE"/>
    <property type="match status" value="1"/>
</dbReference>
<gene>
    <name evidence="3" type="ORF">H4683_003389</name>
</gene>
<accession>A0A927MLQ3</accession>
<dbReference type="GO" id="GO:0010181">
    <property type="term" value="F:FMN binding"/>
    <property type="evidence" value="ECO:0007669"/>
    <property type="project" value="TreeGrafter"/>
</dbReference>
<feature type="domain" description="NADPH-dependent FMN reductase-like" evidence="2">
    <location>
        <begin position="13"/>
        <end position="117"/>
    </location>
</feature>
<dbReference type="EMBL" id="JADBEL010000023">
    <property type="protein sequence ID" value="MBE1556266.1"/>
    <property type="molecule type" value="Genomic_DNA"/>
</dbReference>
<dbReference type="RefSeq" id="WP_225942154.1">
    <property type="nucleotide sequence ID" value="NZ_JADBEL010000023.1"/>
</dbReference>
<comment type="similarity">
    <text evidence="1">Belongs to the azoreductase type 2 family.</text>
</comment>
<dbReference type="InterPro" id="IPR050712">
    <property type="entry name" value="NAD(P)H-dep_reductase"/>
</dbReference>
<evidence type="ECO:0000256" key="1">
    <source>
        <dbReference type="ARBA" id="ARBA00009428"/>
    </source>
</evidence>
<evidence type="ECO:0000313" key="4">
    <source>
        <dbReference type="Proteomes" id="UP000658225"/>
    </source>
</evidence>
<dbReference type="Gene3D" id="3.40.50.360">
    <property type="match status" value="1"/>
</dbReference>
<dbReference type="PANTHER" id="PTHR30543:SF21">
    <property type="entry name" value="NAD(P)H-DEPENDENT FMN REDUCTASE LOT6"/>
    <property type="match status" value="1"/>
</dbReference>
<keyword evidence="4" id="KW-1185">Reference proteome</keyword>